<name>A0ABT7E4G8_9NEIS</name>
<evidence type="ECO:0008006" key="3">
    <source>
        <dbReference type="Google" id="ProtNLM"/>
    </source>
</evidence>
<proteinExistence type="predicted"/>
<dbReference type="Proteomes" id="UP001172778">
    <property type="component" value="Unassembled WGS sequence"/>
</dbReference>
<protein>
    <recommendedName>
        <fullName evidence="3">RHS repeat protein</fullName>
    </recommendedName>
</protein>
<reference evidence="1" key="1">
    <citation type="submission" date="2023-03" db="EMBL/GenBank/DDBJ databases">
        <title>Chitinimonas shenzhenensis gen. nov., sp. nov., a novel member of family Burkholderiaceae isolated from activated sludge collected in Shen Zhen, China.</title>
        <authorList>
            <person name="Wang X."/>
        </authorList>
    </citation>
    <scope>NUCLEOTIDE SEQUENCE</scope>
    <source>
        <strain evidence="1">DQS-5</strain>
    </source>
</reference>
<feature type="non-terminal residue" evidence="1">
    <location>
        <position position="118"/>
    </location>
</feature>
<feature type="non-terminal residue" evidence="1">
    <location>
        <position position="1"/>
    </location>
</feature>
<dbReference type="RefSeq" id="WP_284103486.1">
    <property type="nucleotide sequence ID" value="NZ_JARRAF010000227.1"/>
</dbReference>
<keyword evidence="2" id="KW-1185">Reference proteome</keyword>
<sequence length="118" mass="13705">NSEGQNLRYAYYSNGYLMAVADQNESSRSLTEYAYDRDGNRTQEWISSRVGLYGAQRDLKRVTETHYDSQNRMQNVTVSDWQWNAQAQRQASGNKLEVSYVYDANGNVRTTTTRKDNR</sequence>
<evidence type="ECO:0000313" key="2">
    <source>
        <dbReference type="Proteomes" id="UP001172778"/>
    </source>
</evidence>
<gene>
    <name evidence="1" type="ORF">PZA18_24445</name>
</gene>
<dbReference type="EMBL" id="JARRAF010000227">
    <property type="protein sequence ID" value="MDK2127190.1"/>
    <property type="molecule type" value="Genomic_DNA"/>
</dbReference>
<organism evidence="1 2">
    <name type="scientific">Parachitinimonas caeni</name>
    <dbReference type="NCBI Taxonomy" id="3031301"/>
    <lineage>
        <taxon>Bacteria</taxon>
        <taxon>Pseudomonadati</taxon>
        <taxon>Pseudomonadota</taxon>
        <taxon>Betaproteobacteria</taxon>
        <taxon>Neisseriales</taxon>
        <taxon>Chitinibacteraceae</taxon>
        <taxon>Parachitinimonas</taxon>
    </lineage>
</organism>
<comment type="caution">
    <text evidence="1">The sequence shown here is derived from an EMBL/GenBank/DDBJ whole genome shotgun (WGS) entry which is preliminary data.</text>
</comment>
<dbReference type="Gene3D" id="2.180.10.10">
    <property type="entry name" value="RHS repeat-associated core"/>
    <property type="match status" value="1"/>
</dbReference>
<evidence type="ECO:0000313" key="1">
    <source>
        <dbReference type="EMBL" id="MDK2127190.1"/>
    </source>
</evidence>
<accession>A0ABT7E4G8</accession>